<sequence length="91" mass="10172">MMLQKGFLRLLVIFLGFSYAICAASAVPTTRTQKFSKQVLPSSVAQQDSLMEVMFDVEDQELMERRMDLQINDYGGTGANKDHDPKSPGRA</sequence>
<evidence type="ECO:0000256" key="1">
    <source>
        <dbReference type="SAM" id="MobiDB-lite"/>
    </source>
</evidence>
<feature type="compositionally biased region" description="Basic and acidic residues" evidence="1">
    <location>
        <begin position="80"/>
        <end position="91"/>
    </location>
</feature>
<reference evidence="3" key="1">
    <citation type="journal article" date="2023" name="Science">
        <title>Elucidation of the pathway for biosynthesis of saponin adjuvants from the soapbark tree.</title>
        <authorList>
            <person name="Reed J."/>
            <person name="Orme A."/>
            <person name="El-Demerdash A."/>
            <person name="Owen C."/>
            <person name="Martin L.B.B."/>
            <person name="Misra R.C."/>
            <person name="Kikuchi S."/>
            <person name="Rejzek M."/>
            <person name="Martin A.C."/>
            <person name="Harkess A."/>
            <person name="Leebens-Mack J."/>
            <person name="Louveau T."/>
            <person name="Stephenson M.J."/>
            <person name="Osbourn A."/>
        </authorList>
    </citation>
    <scope>NUCLEOTIDE SEQUENCE</scope>
    <source>
        <strain evidence="3">S10</strain>
    </source>
</reference>
<proteinExistence type="predicted"/>
<keyword evidence="2" id="KW-0732">Signal</keyword>
<evidence type="ECO:0000313" key="4">
    <source>
        <dbReference type="Proteomes" id="UP001163823"/>
    </source>
</evidence>
<comment type="caution">
    <text evidence="3">The sequence shown here is derived from an EMBL/GenBank/DDBJ whole genome shotgun (WGS) entry which is preliminary data.</text>
</comment>
<keyword evidence="4" id="KW-1185">Reference proteome</keyword>
<gene>
    <name evidence="3" type="ORF">O6P43_006231</name>
</gene>
<evidence type="ECO:0000313" key="3">
    <source>
        <dbReference type="EMBL" id="KAJ7976449.1"/>
    </source>
</evidence>
<organism evidence="3 4">
    <name type="scientific">Quillaja saponaria</name>
    <name type="common">Soap bark tree</name>
    <dbReference type="NCBI Taxonomy" id="32244"/>
    <lineage>
        <taxon>Eukaryota</taxon>
        <taxon>Viridiplantae</taxon>
        <taxon>Streptophyta</taxon>
        <taxon>Embryophyta</taxon>
        <taxon>Tracheophyta</taxon>
        <taxon>Spermatophyta</taxon>
        <taxon>Magnoliopsida</taxon>
        <taxon>eudicotyledons</taxon>
        <taxon>Gunneridae</taxon>
        <taxon>Pentapetalae</taxon>
        <taxon>rosids</taxon>
        <taxon>fabids</taxon>
        <taxon>Fabales</taxon>
        <taxon>Quillajaceae</taxon>
        <taxon>Quillaja</taxon>
    </lineage>
</organism>
<feature type="chain" id="PRO_5042046006" evidence="2">
    <location>
        <begin position="27"/>
        <end position="91"/>
    </location>
</feature>
<dbReference type="Proteomes" id="UP001163823">
    <property type="component" value="Chromosome 3"/>
</dbReference>
<dbReference type="AlphaFoldDB" id="A0AAD7VI43"/>
<keyword evidence="3" id="KW-0472">Membrane</keyword>
<dbReference type="PANTHER" id="PTHR33474">
    <property type="entry name" value="TRANSMEMBRANE PROTEIN"/>
    <property type="match status" value="1"/>
</dbReference>
<feature type="region of interest" description="Disordered" evidence="1">
    <location>
        <begin position="72"/>
        <end position="91"/>
    </location>
</feature>
<feature type="signal peptide" evidence="2">
    <location>
        <begin position="1"/>
        <end position="26"/>
    </location>
</feature>
<dbReference type="PANTHER" id="PTHR33474:SF28">
    <property type="entry name" value="OS01G0815400 PROTEIN"/>
    <property type="match status" value="1"/>
</dbReference>
<evidence type="ECO:0000256" key="2">
    <source>
        <dbReference type="SAM" id="SignalP"/>
    </source>
</evidence>
<protein>
    <submittedName>
        <fullName evidence="3">Transmembrane protein</fullName>
    </submittedName>
</protein>
<accession>A0AAD7VI43</accession>
<keyword evidence="3" id="KW-0812">Transmembrane</keyword>
<name>A0AAD7VI43_QUISA</name>
<dbReference type="EMBL" id="JARAOO010000003">
    <property type="protein sequence ID" value="KAJ7976449.1"/>
    <property type="molecule type" value="Genomic_DNA"/>
</dbReference>